<dbReference type="PANTHER" id="PTHR33784:SF10">
    <property type="entry name" value="F-BOX PROTEIN"/>
    <property type="match status" value="1"/>
</dbReference>
<name>A0A5S9WYV2_ARATH</name>
<dbReference type="Proteomes" id="UP000434276">
    <property type="component" value="Unassembled WGS sequence"/>
</dbReference>
<dbReference type="AlphaFoldDB" id="A0A5S9WYV2"/>
<proteinExistence type="predicted"/>
<gene>
    <name evidence="1" type="ORF">C24_LOCUS7947</name>
</gene>
<organism evidence="1 2">
    <name type="scientific">Arabidopsis thaliana</name>
    <name type="common">Mouse-ear cress</name>
    <dbReference type="NCBI Taxonomy" id="3702"/>
    <lineage>
        <taxon>Eukaryota</taxon>
        <taxon>Viridiplantae</taxon>
        <taxon>Streptophyta</taxon>
        <taxon>Embryophyta</taxon>
        <taxon>Tracheophyta</taxon>
        <taxon>Spermatophyta</taxon>
        <taxon>Magnoliopsida</taxon>
        <taxon>eudicotyledons</taxon>
        <taxon>Gunneridae</taxon>
        <taxon>Pentapetalae</taxon>
        <taxon>rosids</taxon>
        <taxon>malvids</taxon>
        <taxon>Brassicales</taxon>
        <taxon>Brassicaceae</taxon>
        <taxon>Camelineae</taxon>
        <taxon>Arabidopsis</taxon>
    </lineage>
</organism>
<sequence>MDMLDLNIALDIASRVGSDSFADLAGMLATSRYYHFISCHPDVLKSVSLLPFHQNAARINLTSVYRPFFSRCLEAGNPTAIYLESLRLATTEGRIDEGFHMLRLFQWSDASICPPEQFFTLSLFQIIIGHYDDAIATSDFFVDLVGSYAAADVLATSVFRNILQIGPLKIRSQSNTWQFDEFPDCIANGCAIDTRSAGSFRQSIVFSSEVLSEVNLDDFVFNSRLANLQSQYRPFLLQCLSKDNHTAQYVEGLRRLAQEPPSQDSLDMLGTTGPHLLYARFAFAIFLLCCGSVDQGFTVLETFLQKAGSFDIVEAQIRNMGTREVRPYARYMHFNRIPYCCLDHFTEIDVCSHCFGFTYACIIEQLC</sequence>
<reference evidence="1 2" key="1">
    <citation type="submission" date="2019-12" db="EMBL/GenBank/DDBJ databases">
        <authorList>
            <person name="Jiao W.-B."/>
            <person name="Schneeberger K."/>
        </authorList>
    </citation>
    <scope>NUCLEOTIDE SEQUENCE [LARGE SCALE GENOMIC DNA]</scope>
    <source>
        <strain evidence="2">cv. C24</strain>
    </source>
</reference>
<dbReference type="InterPro" id="IPR040338">
    <property type="entry name" value="At1g67623-like"/>
</dbReference>
<accession>A0A5S9WYV2</accession>
<dbReference type="EMBL" id="CACSHJ010000088">
    <property type="protein sequence ID" value="CAA0364205.1"/>
    <property type="molecule type" value="Genomic_DNA"/>
</dbReference>
<dbReference type="PANTHER" id="PTHR33784">
    <property type="entry name" value="OS05G0482100 PROTEIN"/>
    <property type="match status" value="1"/>
</dbReference>
<dbReference type="OrthoDB" id="10361579at2759"/>
<evidence type="ECO:0000313" key="1">
    <source>
        <dbReference type="EMBL" id="CAA0364205.1"/>
    </source>
</evidence>
<evidence type="ECO:0000313" key="2">
    <source>
        <dbReference type="Proteomes" id="UP000434276"/>
    </source>
</evidence>
<protein>
    <submittedName>
        <fullName evidence="1">Uncharacterized protein</fullName>
    </submittedName>
</protein>